<gene>
    <name evidence="2" type="ORF">KHLLAP_LOCUS4388</name>
</gene>
<feature type="compositionally biased region" description="Basic residues" evidence="1">
    <location>
        <begin position="56"/>
        <end position="70"/>
    </location>
</feature>
<feature type="region of interest" description="Disordered" evidence="1">
    <location>
        <begin position="56"/>
        <end position="104"/>
    </location>
</feature>
<name>A0AAI8VFF4_9PEZI</name>
<reference evidence="2" key="1">
    <citation type="submission" date="2023-10" db="EMBL/GenBank/DDBJ databases">
        <authorList>
            <person name="Hackl T."/>
        </authorList>
    </citation>
    <scope>NUCLEOTIDE SEQUENCE</scope>
</reference>
<feature type="compositionally biased region" description="Basic residues" evidence="1">
    <location>
        <begin position="184"/>
        <end position="193"/>
    </location>
</feature>
<feature type="compositionally biased region" description="Acidic residues" evidence="1">
    <location>
        <begin position="87"/>
        <end position="100"/>
    </location>
</feature>
<feature type="region of interest" description="Disordered" evidence="1">
    <location>
        <begin position="176"/>
        <end position="209"/>
    </location>
</feature>
<feature type="compositionally biased region" description="Basic and acidic residues" evidence="1">
    <location>
        <begin position="75"/>
        <end position="86"/>
    </location>
</feature>
<accession>A0AAI8VFF4</accession>
<evidence type="ECO:0000313" key="3">
    <source>
        <dbReference type="Proteomes" id="UP001295740"/>
    </source>
</evidence>
<keyword evidence="3" id="KW-1185">Reference proteome</keyword>
<feature type="region of interest" description="Disordered" evidence="1">
    <location>
        <begin position="150"/>
        <end position="169"/>
    </location>
</feature>
<proteinExistence type="predicted"/>
<dbReference type="EMBL" id="CAUWAG010000006">
    <property type="protein sequence ID" value="CAJ2503920.1"/>
    <property type="molecule type" value="Genomic_DNA"/>
</dbReference>
<protein>
    <submittedName>
        <fullName evidence="2">Uu.00g113140.m01.CDS01</fullName>
    </submittedName>
</protein>
<comment type="caution">
    <text evidence="2">The sequence shown here is derived from an EMBL/GenBank/DDBJ whole genome shotgun (WGS) entry which is preliminary data.</text>
</comment>
<organism evidence="2 3">
    <name type="scientific">Anthostomella pinea</name>
    <dbReference type="NCBI Taxonomy" id="933095"/>
    <lineage>
        <taxon>Eukaryota</taxon>
        <taxon>Fungi</taxon>
        <taxon>Dikarya</taxon>
        <taxon>Ascomycota</taxon>
        <taxon>Pezizomycotina</taxon>
        <taxon>Sordariomycetes</taxon>
        <taxon>Xylariomycetidae</taxon>
        <taxon>Xylariales</taxon>
        <taxon>Xylariaceae</taxon>
        <taxon>Anthostomella</taxon>
    </lineage>
</organism>
<dbReference type="Proteomes" id="UP001295740">
    <property type="component" value="Unassembled WGS sequence"/>
</dbReference>
<dbReference type="AlphaFoldDB" id="A0AAI8VFF4"/>
<sequence length="279" mass="31553">MPSRRDNLLVGRSRGSFAVQGGLHWSRKSTTRFCQIILEEFVPPLTAGLRLQLQLRSRRRLHPSKQRRPNPSRPEQTRADPIRHDDNDDDDDDEDDDDEDVLHWKDGLPWKDCRSSQATVLMGCHASRFVLAYGPTGSWRQTSVFSVYGPSAATQTNPNPSPSNPKPSVRLANAEKLTEERSVHSPRRKRPSPSKRSPAVKAVPRNKQTVDEIEEDHTVKKTTLRAASSNPNSILLLASYEICVDDHYSFNAVRTRNEIDEFADTTLDKRHDCISPAVL</sequence>
<evidence type="ECO:0000256" key="1">
    <source>
        <dbReference type="SAM" id="MobiDB-lite"/>
    </source>
</evidence>
<evidence type="ECO:0000313" key="2">
    <source>
        <dbReference type="EMBL" id="CAJ2503920.1"/>
    </source>
</evidence>